<protein>
    <submittedName>
        <fullName evidence="2">Uncharacterized protein</fullName>
    </submittedName>
</protein>
<organism evidence="2 3">
    <name type="scientific">Setomelanomma holmii</name>
    <dbReference type="NCBI Taxonomy" id="210430"/>
    <lineage>
        <taxon>Eukaryota</taxon>
        <taxon>Fungi</taxon>
        <taxon>Dikarya</taxon>
        <taxon>Ascomycota</taxon>
        <taxon>Pezizomycotina</taxon>
        <taxon>Dothideomycetes</taxon>
        <taxon>Pleosporomycetidae</taxon>
        <taxon>Pleosporales</taxon>
        <taxon>Pleosporineae</taxon>
        <taxon>Phaeosphaeriaceae</taxon>
        <taxon>Setomelanomma</taxon>
    </lineage>
</organism>
<dbReference type="OrthoDB" id="10677753at2759"/>
<dbReference type="Proteomes" id="UP000799777">
    <property type="component" value="Unassembled WGS sequence"/>
</dbReference>
<dbReference type="EMBL" id="ML978237">
    <property type="protein sequence ID" value="KAF2026754.1"/>
    <property type="molecule type" value="Genomic_DNA"/>
</dbReference>
<feature type="region of interest" description="Disordered" evidence="1">
    <location>
        <begin position="1"/>
        <end position="38"/>
    </location>
</feature>
<evidence type="ECO:0000313" key="3">
    <source>
        <dbReference type="Proteomes" id="UP000799777"/>
    </source>
</evidence>
<comment type="caution">
    <text evidence="2">The sequence shown here is derived from an EMBL/GenBank/DDBJ whole genome shotgun (WGS) entry which is preliminary data.</text>
</comment>
<feature type="region of interest" description="Disordered" evidence="1">
    <location>
        <begin position="130"/>
        <end position="215"/>
    </location>
</feature>
<reference evidence="2" key="1">
    <citation type="journal article" date="2020" name="Stud. Mycol.">
        <title>101 Dothideomycetes genomes: a test case for predicting lifestyles and emergence of pathogens.</title>
        <authorList>
            <person name="Haridas S."/>
            <person name="Albert R."/>
            <person name="Binder M."/>
            <person name="Bloem J."/>
            <person name="Labutti K."/>
            <person name="Salamov A."/>
            <person name="Andreopoulos B."/>
            <person name="Baker S."/>
            <person name="Barry K."/>
            <person name="Bills G."/>
            <person name="Bluhm B."/>
            <person name="Cannon C."/>
            <person name="Castanera R."/>
            <person name="Culley D."/>
            <person name="Daum C."/>
            <person name="Ezra D."/>
            <person name="Gonzalez J."/>
            <person name="Henrissat B."/>
            <person name="Kuo A."/>
            <person name="Liang C."/>
            <person name="Lipzen A."/>
            <person name="Lutzoni F."/>
            <person name="Magnuson J."/>
            <person name="Mondo S."/>
            <person name="Nolan M."/>
            <person name="Ohm R."/>
            <person name="Pangilinan J."/>
            <person name="Park H.-J."/>
            <person name="Ramirez L."/>
            <person name="Alfaro M."/>
            <person name="Sun H."/>
            <person name="Tritt A."/>
            <person name="Yoshinaga Y."/>
            <person name="Zwiers L.-H."/>
            <person name="Turgeon B."/>
            <person name="Goodwin S."/>
            <person name="Spatafora J."/>
            <person name="Crous P."/>
            <person name="Grigoriev I."/>
        </authorList>
    </citation>
    <scope>NUCLEOTIDE SEQUENCE</scope>
    <source>
        <strain evidence="2">CBS 110217</strain>
    </source>
</reference>
<feature type="compositionally biased region" description="Polar residues" evidence="1">
    <location>
        <begin position="176"/>
        <end position="191"/>
    </location>
</feature>
<sequence length="341" mass="36545">MACKSGGATEKQDTPMASLPDSPNPEVSTLNDPEHNGSGIGRLSRRIWGLSCLPAPGTALQILGSSSLLPAFLPGYTNTWKSSSEMPDVRQLREAHEKMPAYTCPSMASWFRAPANSYIQADSTSLAPVGISRSESQLQRDRAQNPQQDLAKHPVAVNPSAGLSSDGENLERTAVVLSSATPGANSSSGTEYNRDARVSGPKNPSKASKLRRSSSNCELQAQYDLLGAPPQTNAKEPILWFYREPLPPIDEAYSADEDEDRSFDRSEDPMSRNDMAGEDQMPLAKSKNYGSLGPAGKAAPQNEARDISDSERSPTLMSEDLGFLIRRSTSATSHLSGSSSG</sequence>
<accession>A0A9P4H3U1</accession>
<evidence type="ECO:0000256" key="1">
    <source>
        <dbReference type="SAM" id="MobiDB-lite"/>
    </source>
</evidence>
<feature type="region of interest" description="Disordered" evidence="1">
    <location>
        <begin position="250"/>
        <end position="321"/>
    </location>
</feature>
<name>A0A9P4H3U1_9PLEO</name>
<feature type="compositionally biased region" description="Basic and acidic residues" evidence="1">
    <location>
        <begin position="262"/>
        <end position="271"/>
    </location>
</feature>
<gene>
    <name evidence="2" type="ORF">EK21DRAFT_92110</name>
</gene>
<dbReference type="AlphaFoldDB" id="A0A9P4H3U1"/>
<keyword evidence="3" id="KW-1185">Reference proteome</keyword>
<evidence type="ECO:0000313" key="2">
    <source>
        <dbReference type="EMBL" id="KAF2026754.1"/>
    </source>
</evidence>
<proteinExistence type="predicted"/>
<feature type="compositionally biased region" description="Basic and acidic residues" evidence="1">
    <location>
        <begin position="303"/>
        <end position="312"/>
    </location>
</feature>